<dbReference type="InterPro" id="IPR013786">
    <property type="entry name" value="AcylCoA_DH/ox_N"/>
</dbReference>
<reference evidence="5" key="1">
    <citation type="journal article" date="2021" name="Environ. Microbiol.">
        <title>New insights into the diversity and evolution of the archaeal mobilome from three complete genomes of Saccharolobus shibatae.</title>
        <authorList>
            <person name="Medvedeva S."/>
            <person name="Brandt D."/>
            <person name="Cvirkaite-Krupovic V."/>
            <person name="Liu Y."/>
            <person name="Severinov K."/>
            <person name="Ishino S."/>
            <person name="Ishino Y."/>
            <person name="Prangishvili D."/>
            <person name="Kalinowski J."/>
            <person name="Krupovic M."/>
        </authorList>
    </citation>
    <scope>NUCLEOTIDE SEQUENCE</scope>
    <source>
        <strain evidence="5">B12</strain>
    </source>
</reference>
<accession>A0A8F5BQC4</accession>
<dbReference type="GO" id="GO:0003995">
    <property type="term" value="F:acyl-CoA dehydrogenase activity"/>
    <property type="evidence" value="ECO:0007669"/>
    <property type="project" value="TreeGrafter"/>
</dbReference>
<dbReference type="Pfam" id="PF02770">
    <property type="entry name" value="Acyl-CoA_dh_M"/>
    <property type="match status" value="1"/>
</dbReference>
<dbReference type="Pfam" id="PF00441">
    <property type="entry name" value="Acyl-CoA_dh_1"/>
    <property type="match status" value="1"/>
</dbReference>
<dbReference type="InterPro" id="IPR009075">
    <property type="entry name" value="AcylCo_DH/oxidase_C"/>
</dbReference>
<feature type="domain" description="Acyl-CoA dehydrogenase/oxidase C-terminal" evidence="2">
    <location>
        <begin position="233"/>
        <end position="379"/>
    </location>
</feature>
<evidence type="ECO:0000259" key="4">
    <source>
        <dbReference type="Pfam" id="PF02771"/>
    </source>
</evidence>
<evidence type="ECO:0000259" key="3">
    <source>
        <dbReference type="Pfam" id="PF02770"/>
    </source>
</evidence>
<dbReference type="InterPro" id="IPR006091">
    <property type="entry name" value="Acyl-CoA_Oxase/DH_mid-dom"/>
</dbReference>
<evidence type="ECO:0000256" key="1">
    <source>
        <dbReference type="ARBA" id="ARBA00022630"/>
    </source>
</evidence>
<evidence type="ECO:0008006" key="7">
    <source>
        <dbReference type="Google" id="ProtNLM"/>
    </source>
</evidence>
<sequence>MVEPLPWWKEEHKSLAEEVQNFVEENTSRAEEALWKNEYPMDLHKKVVEKGWWGVVIPKEYGGMGGDYTSVAIVSEYISNLGSVGGVFATTLFGGLYQILRFGNEEQKVKWLPKFAKGTVGAVCITEPYVGSDAAGAETIAVKEGDKYIINGKKRFITNTGMADIYVVYAVTDPSSKARKSYSHLSAFILEKGMKGFHVEKINELQGFDGLLNGYLDLDHVEVPVENRLSEEGQGWWILVSGLNFERLVIGAQQVGLLRELAKYVAFYTRRRVQFNQPTFEYEANQYKLADILISYRITRLLTYYNAYLMDQGVDPVIDANVLKVFSTEAVEKASRDAIQAMGGDGWTKFYPVEAIYRNAKLGTIGGGTSEVLKRFIVRYALTAMADDLKTPIRIPHQELKVPITVSEKSITKEKLQGGEEGEMQVLRVLARDYLVNPGLFMELNDIKRFIECDEKQLVEVINSLETRGLVKVLKDRDKPRLVKATYDGLKKAYPREYYMYFPRWFKEKMSNYIF</sequence>
<dbReference type="AlphaFoldDB" id="A0A8F5BQC4"/>
<feature type="domain" description="Acyl-CoA oxidase/dehydrogenase middle" evidence="3">
    <location>
        <begin position="122"/>
        <end position="221"/>
    </location>
</feature>
<feature type="domain" description="Acyl-CoA dehydrogenase/oxidase N-terminal" evidence="4">
    <location>
        <begin position="10"/>
        <end position="118"/>
    </location>
</feature>
<dbReference type="EMBL" id="CP077717">
    <property type="protein sequence ID" value="QXJ29394.1"/>
    <property type="molecule type" value="Genomic_DNA"/>
</dbReference>
<dbReference type="Proteomes" id="UP000694018">
    <property type="component" value="Chromosome"/>
</dbReference>
<proteinExistence type="predicted"/>
<gene>
    <name evidence="5" type="ORF">J5U23_02263</name>
</gene>
<keyword evidence="1" id="KW-0285">Flavoprotein</keyword>
<dbReference type="PANTHER" id="PTHR43884">
    <property type="entry name" value="ACYL-COA DEHYDROGENASE"/>
    <property type="match status" value="1"/>
</dbReference>
<protein>
    <recommendedName>
        <fullName evidence="7">Acyl-CoA dehydrogenase</fullName>
    </recommendedName>
</protein>
<dbReference type="Pfam" id="PF02771">
    <property type="entry name" value="Acyl-CoA_dh_N"/>
    <property type="match status" value="1"/>
</dbReference>
<organism evidence="5 6">
    <name type="scientific">Saccharolobus shibatae (strain ATCC 51178 / DSM 5389 / JCM 8931 / NBRC 15437 / B12)</name>
    <name type="common">Sulfolobus shibatae</name>
    <dbReference type="NCBI Taxonomy" id="523848"/>
    <lineage>
        <taxon>Archaea</taxon>
        <taxon>Thermoproteota</taxon>
        <taxon>Thermoprotei</taxon>
        <taxon>Sulfolobales</taxon>
        <taxon>Sulfolobaceae</taxon>
        <taxon>Saccharolobus</taxon>
    </lineage>
</organism>
<name>A0A8F5BQC4_SACSH</name>
<dbReference type="GO" id="GO:0050660">
    <property type="term" value="F:flavin adenine dinucleotide binding"/>
    <property type="evidence" value="ECO:0007669"/>
    <property type="project" value="InterPro"/>
</dbReference>
<dbReference type="PANTHER" id="PTHR43884:SF12">
    <property type="entry name" value="ISOVALERYL-COA DEHYDROGENASE, MITOCHONDRIAL-RELATED"/>
    <property type="match status" value="1"/>
</dbReference>
<evidence type="ECO:0000313" key="6">
    <source>
        <dbReference type="Proteomes" id="UP000694018"/>
    </source>
</evidence>
<dbReference type="RefSeq" id="WP_218266159.1">
    <property type="nucleotide sequence ID" value="NZ_CP077717.1"/>
</dbReference>
<dbReference type="OrthoDB" id="275197at2157"/>
<dbReference type="GeneID" id="65563743"/>
<dbReference type="KEGG" id="sshi:J5U23_02263"/>
<evidence type="ECO:0000313" key="5">
    <source>
        <dbReference type="EMBL" id="QXJ29394.1"/>
    </source>
</evidence>
<evidence type="ECO:0000259" key="2">
    <source>
        <dbReference type="Pfam" id="PF00441"/>
    </source>
</evidence>